<accession>A0ABU4TFH3</accession>
<evidence type="ECO:0000259" key="2">
    <source>
        <dbReference type="PROSITE" id="PS51186"/>
    </source>
</evidence>
<sequence length="79" mass="8945">MHPDHRGHGYVDQLLRLACRTARQLGSTGMLSDTDVLNVPMMQAFRRNGHSSESRARHKWMHRGTVPPLTQPEVGDADR</sequence>
<feature type="region of interest" description="Disordered" evidence="1">
    <location>
        <begin position="46"/>
        <end position="79"/>
    </location>
</feature>
<dbReference type="RefSeq" id="WP_319971634.1">
    <property type="nucleotide sequence ID" value="NZ_JAXAVW010000047.1"/>
</dbReference>
<gene>
    <name evidence="3" type="ORF">SK803_41135</name>
</gene>
<dbReference type="Gene3D" id="3.40.630.30">
    <property type="match status" value="1"/>
</dbReference>
<dbReference type="Pfam" id="PF00583">
    <property type="entry name" value="Acetyltransf_1"/>
    <property type="match status" value="1"/>
</dbReference>
<evidence type="ECO:0000256" key="1">
    <source>
        <dbReference type="SAM" id="MobiDB-lite"/>
    </source>
</evidence>
<evidence type="ECO:0000313" key="3">
    <source>
        <dbReference type="EMBL" id="MDX8036638.1"/>
    </source>
</evidence>
<dbReference type="InterPro" id="IPR000182">
    <property type="entry name" value="GNAT_dom"/>
</dbReference>
<dbReference type="EMBL" id="JAXAVW010000047">
    <property type="protein sequence ID" value="MDX8036638.1"/>
    <property type="molecule type" value="Genomic_DNA"/>
</dbReference>
<evidence type="ECO:0000313" key="4">
    <source>
        <dbReference type="Proteomes" id="UP001285521"/>
    </source>
</evidence>
<comment type="caution">
    <text evidence="3">The sequence shown here is derived from an EMBL/GenBank/DDBJ whole genome shotgun (WGS) entry which is preliminary data.</text>
</comment>
<dbReference type="Proteomes" id="UP001285521">
    <property type="component" value="Unassembled WGS sequence"/>
</dbReference>
<organism evidence="3 4">
    <name type="scientific">Lentzea miocenica</name>
    <dbReference type="NCBI Taxonomy" id="3095431"/>
    <lineage>
        <taxon>Bacteria</taxon>
        <taxon>Bacillati</taxon>
        <taxon>Actinomycetota</taxon>
        <taxon>Actinomycetes</taxon>
        <taxon>Pseudonocardiales</taxon>
        <taxon>Pseudonocardiaceae</taxon>
        <taxon>Lentzea</taxon>
    </lineage>
</organism>
<dbReference type="CDD" id="cd04301">
    <property type="entry name" value="NAT_SF"/>
    <property type="match status" value="1"/>
</dbReference>
<proteinExistence type="predicted"/>
<dbReference type="InterPro" id="IPR016181">
    <property type="entry name" value="Acyl_CoA_acyltransferase"/>
</dbReference>
<name>A0ABU4TFH3_9PSEU</name>
<dbReference type="PROSITE" id="PS51186">
    <property type="entry name" value="GNAT"/>
    <property type="match status" value="1"/>
</dbReference>
<reference evidence="3 4" key="1">
    <citation type="submission" date="2023-11" db="EMBL/GenBank/DDBJ databases">
        <title>Lentzea sokolovensis, sp. nov., Lentzea kristufkii, sp. nov., and Lentzea miocenensis, sp. nov., rare actinobacteria from Sokolov Coal Basin, Miocene lacustrine sediment, Czech Republic.</title>
        <authorList>
            <person name="Lara A."/>
            <person name="Kotroba L."/>
            <person name="Nouioui I."/>
            <person name="Neumann-Schaal M."/>
            <person name="Mast Y."/>
            <person name="Chronakova A."/>
        </authorList>
    </citation>
    <scope>NUCLEOTIDE SEQUENCE [LARGE SCALE GENOMIC DNA]</scope>
    <source>
        <strain evidence="3 4">BCCO 10_0856</strain>
    </source>
</reference>
<feature type="domain" description="N-acetyltransferase" evidence="2">
    <location>
        <begin position="1"/>
        <end position="72"/>
    </location>
</feature>
<keyword evidence="4" id="KW-1185">Reference proteome</keyword>
<protein>
    <recommendedName>
        <fullName evidence="2">N-acetyltransferase domain-containing protein</fullName>
    </recommendedName>
</protein>
<dbReference type="SUPFAM" id="SSF55729">
    <property type="entry name" value="Acyl-CoA N-acyltransferases (Nat)"/>
    <property type="match status" value="1"/>
</dbReference>